<keyword evidence="3" id="KW-1185">Reference proteome</keyword>
<organism evidence="2 3">
    <name type="scientific">Richelia sinica FACHB-800</name>
    <dbReference type="NCBI Taxonomy" id="1357546"/>
    <lineage>
        <taxon>Bacteria</taxon>
        <taxon>Bacillati</taxon>
        <taxon>Cyanobacteriota</taxon>
        <taxon>Cyanophyceae</taxon>
        <taxon>Nostocales</taxon>
        <taxon>Nostocaceae</taxon>
        <taxon>Richelia</taxon>
    </lineage>
</organism>
<protein>
    <submittedName>
        <fullName evidence="2">Sigma-B activity negative regulator</fullName>
    </submittedName>
</protein>
<proteinExistence type="predicted"/>
<reference evidence="2" key="1">
    <citation type="submission" date="2017-04" db="EMBL/GenBank/DDBJ databases">
        <title>Genome deletions in a multicellular cyanobacterial endosymbiont for morphological adaptation in marine diatoms.</title>
        <authorList>
            <person name="Wang Y."/>
            <person name="Gao H."/>
            <person name="Li R."/>
            <person name="Xu X."/>
        </authorList>
    </citation>
    <scope>NUCLEOTIDE SEQUENCE</scope>
    <source>
        <strain evidence="2">FACHB 800</strain>
    </source>
</reference>
<evidence type="ECO:0000313" key="3">
    <source>
        <dbReference type="Proteomes" id="UP000683511"/>
    </source>
</evidence>
<dbReference type="InterPro" id="IPR036890">
    <property type="entry name" value="HATPase_C_sf"/>
</dbReference>
<dbReference type="KEGG" id="rsin:B6N60_01996"/>
<dbReference type="InterPro" id="IPR003594">
    <property type="entry name" value="HATPase_dom"/>
</dbReference>
<accession>A0A975T8G5</accession>
<dbReference type="AlphaFoldDB" id="A0A975T8G5"/>
<dbReference type="Gene3D" id="3.30.565.10">
    <property type="entry name" value="Histidine kinase-like ATPase, C-terminal domain"/>
    <property type="match status" value="1"/>
</dbReference>
<dbReference type="Pfam" id="PF13581">
    <property type="entry name" value="HATPase_c_2"/>
    <property type="match status" value="1"/>
</dbReference>
<evidence type="ECO:0000313" key="2">
    <source>
        <dbReference type="EMBL" id="QXE23306.1"/>
    </source>
</evidence>
<dbReference type="CDD" id="cd16936">
    <property type="entry name" value="HATPase_RsbW-like"/>
    <property type="match status" value="1"/>
</dbReference>
<gene>
    <name evidence="2" type="ORF">B6N60_01996</name>
</gene>
<dbReference type="RefSeq" id="WP_190606344.1">
    <property type="nucleotide sequence ID" value="NZ_CP021056.1"/>
</dbReference>
<feature type="domain" description="Histidine kinase/HSP90-like ATPase" evidence="1">
    <location>
        <begin position="15"/>
        <end position="136"/>
    </location>
</feature>
<sequence>METNLLLQNYRLQIASDLDAMAAVVDWFDQFNNGQIPYQVWVEAQTALLEGFTNVVRHAHRHLSPETLVDLEVQISPEYFQIRIWDQGEIFDLEAALDQFNQETSNLTFNPLDHELQWGCIFLLKLRKDYGWIISYTRELDTRNCLLLHKKLAR</sequence>
<name>A0A975T8G5_9NOST</name>
<evidence type="ECO:0000259" key="1">
    <source>
        <dbReference type="Pfam" id="PF13581"/>
    </source>
</evidence>
<dbReference type="SUPFAM" id="SSF55874">
    <property type="entry name" value="ATPase domain of HSP90 chaperone/DNA topoisomerase II/histidine kinase"/>
    <property type="match status" value="1"/>
</dbReference>
<dbReference type="EMBL" id="CP021056">
    <property type="protein sequence ID" value="QXE23306.1"/>
    <property type="molecule type" value="Genomic_DNA"/>
</dbReference>
<dbReference type="Proteomes" id="UP000683511">
    <property type="component" value="Chromosome"/>
</dbReference>